<proteinExistence type="predicted"/>
<organism evidence="11">
    <name type="scientific">uncultured Sulfurovum sp</name>
    <dbReference type="NCBI Taxonomy" id="269237"/>
    <lineage>
        <taxon>Bacteria</taxon>
        <taxon>Pseudomonadati</taxon>
        <taxon>Campylobacterota</taxon>
        <taxon>Epsilonproteobacteria</taxon>
        <taxon>Campylobacterales</taxon>
        <taxon>Sulfurovaceae</taxon>
        <taxon>Sulfurovum</taxon>
        <taxon>environmental samples</taxon>
    </lineage>
</organism>
<evidence type="ECO:0000256" key="5">
    <source>
        <dbReference type="ARBA" id="ARBA00022741"/>
    </source>
</evidence>
<keyword evidence="6" id="KW-0418">Kinase</keyword>
<feature type="transmembrane region" description="Helical" evidence="9">
    <location>
        <begin position="118"/>
        <end position="138"/>
    </location>
</feature>
<keyword evidence="3" id="KW-0597">Phosphoprotein</keyword>
<dbReference type="InterPro" id="IPR005467">
    <property type="entry name" value="His_kinase_dom"/>
</dbReference>
<evidence type="ECO:0000256" key="2">
    <source>
        <dbReference type="ARBA" id="ARBA00012438"/>
    </source>
</evidence>
<dbReference type="InterPro" id="IPR011623">
    <property type="entry name" value="7TMR_DISM_rcpt_extracell_dom1"/>
</dbReference>
<keyword evidence="9" id="KW-0472">Membrane</keyword>
<dbReference type="InterPro" id="IPR003594">
    <property type="entry name" value="HATPase_dom"/>
</dbReference>
<evidence type="ECO:0000256" key="6">
    <source>
        <dbReference type="ARBA" id="ARBA00022777"/>
    </source>
</evidence>
<dbReference type="Gene3D" id="1.10.287.130">
    <property type="match status" value="1"/>
</dbReference>
<feature type="transmembrane region" description="Helical" evidence="9">
    <location>
        <begin position="84"/>
        <end position="106"/>
    </location>
</feature>
<gene>
    <name evidence="11" type="ORF">HELGO_WM2104</name>
</gene>
<feature type="transmembrane region" description="Helical" evidence="9">
    <location>
        <begin position="203"/>
        <end position="222"/>
    </location>
</feature>
<reference evidence="11" key="1">
    <citation type="submission" date="2020-01" db="EMBL/GenBank/DDBJ databases">
        <authorList>
            <person name="Meier V. D."/>
            <person name="Meier V D."/>
        </authorList>
    </citation>
    <scope>NUCLEOTIDE SEQUENCE</scope>
    <source>
        <strain evidence="11">HLG_WM_MAG_04</strain>
    </source>
</reference>
<dbReference type="Gene3D" id="3.30.565.10">
    <property type="entry name" value="Histidine kinase-like ATPase, C-terminal domain"/>
    <property type="match status" value="1"/>
</dbReference>
<keyword evidence="9" id="KW-1133">Transmembrane helix</keyword>
<dbReference type="GO" id="GO:0000155">
    <property type="term" value="F:phosphorelay sensor kinase activity"/>
    <property type="evidence" value="ECO:0007669"/>
    <property type="project" value="InterPro"/>
</dbReference>
<evidence type="ECO:0000256" key="1">
    <source>
        <dbReference type="ARBA" id="ARBA00000085"/>
    </source>
</evidence>
<evidence type="ECO:0000313" key="11">
    <source>
        <dbReference type="EMBL" id="CAA6802307.1"/>
    </source>
</evidence>
<keyword evidence="4" id="KW-0808">Transferase</keyword>
<protein>
    <recommendedName>
        <fullName evidence="2">histidine kinase</fullName>
        <ecNumber evidence="2">2.7.13.3</ecNumber>
    </recommendedName>
</protein>
<keyword evidence="8" id="KW-0902">Two-component regulatory system</keyword>
<dbReference type="PANTHER" id="PTHR43065">
    <property type="entry name" value="SENSOR HISTIDINE KINASE"/>
    <property type="match status" value="1"/>
</dbReference>
<keyword evidence="7" id="KW-0067">ATP-binding</keyword>
<name>A0A6S6SA97_9BACT</name>
<evidence type="ECO:0000256" key="4">
    <source>
        <dbReference type="ARBA" id="ARBA00022679"/>
    </source>
</evidence>
<dbReference type="EMBL" id="CACVAX010000006">
    <property type="protein sequence ID" value="CAA6802307.1"/>
    <property type="molecule type" value="Genomic_DNA"/>
</dbReference>
<comment type="catalytic activity">
    <reaction evidence="1">
        <text>ATP + protein L-histidine = ADP + protein N-phospho-L-histidine.</text>
        <dbReference type="EC" id="2.7.13.3"/>
    </reaction>
</comment>
<dbReference type="SUPFAM" id="SSF47384">
    <property type="entry name" value="Homodimeric domain of signal transducing histidine kinase"/>
    <property type="match status" value="1"/>
</dbReference>
<feature type="transmembrane region" description="Helical" evidence="9">
    <location>
        <begin position="54"/>
        <end position="77"/>
    </location>
</feature>
<dbReference type="InterPro" id="IPR004358">
    <property type="entry name" value="Sig_transdc_His_kin-like_C"/>
</dbReference>
<evidence type="ECO:0000256" key="3">
    <source>
        <dbReference type="ARBA" id="ARBA00022553"/>
    </source>
</evidence>
<dbReference type="PRINTS" id="PR00344">
    <property type="entry name" value="BCTRLSENSOR"/>
</dbReference>
<dbReference type="GO" id="GO:0005524">
    <property type="term" value="F:ATP binding"/>
    <property type="evidence" value="ECO:0007669"/>
    <property type="project" value="UniProtKB-KW"/>
</dbReference>
<evidence type="ECO:0000256" key="8">
    <source>
        <dbReference type="ARBA" id="ARBA00023012"/>
    </source>
</evidence>
<dbReference type="CDD" id="cd00082">
    <property type="entry name" value="HisKA"/>
    <property type="match status" value="1"/>
</dbReference>
<sequence length="491" mass="56960">MFLKQDIKSNSMNRVFSFKLFLVALYLFVVLFFFYEEHFPAYTGTLYHYGNFPFMVATICFGIIISATVYNIALYLYLKKVQYLYYALAQLSALFFLINIDALFIAPFDTLFPFQSPILLDFSQMLMLIFSLLFLKSFFKNYKIKNLNKLINFIFYLIVIDTLLLILLSHTVIFRFIPQFIPILFVLTEAMQHVEKRDTPFNLIIVGWGIVLVTVITEYAGLLNFLGIAFPFFHIAIALESIILSLAVAYKFKLLEEERQEQQAILLQQSRLASMGKMVSSIAHQWRQPLNVLSFGLMNIKKRSKGEEKNLIIIEKLNQQLQYMSSTIEDFRNFYNPSKVKNKFSVHESCQTCHTIAQNSLEPHNIQLSIQNQENFKLFSRKNELEQVILSLINNAKDAFVERDIEKPLITIIIEKPIIKVIDNAGGIEKKYLKKIFQPYFSTKKESDGIGLHLSKLIIEKEMGAKLLVESHNDKTSFTLDFQDAQKSNNT</sequence>
<dbReference type="InterPro" id="IPR036097">
    <property type="entry name" value="HisK_dim/P_sf"/>
</dbReference>
<keyword evidence="9" id="KW-0812">Transmembrane</keyword>
<dbReference type="InterPro" id="IPR036890">
    <property type="entry name" value="HATPase_C_sf"/>
</dbReference>
<dbReference type="PROSITE" id="PS50109">
    <property type="entry name" value="HIS_KIN"/>
    <property type="match status" value="1"/>
</dbReference>
<dbReference type="AlphaFoldDB" id="A0A6S6SA97"/>
<evidence type="ECO:0000256" key="9">
    <source>
        <dbReference type="SAM" id="Phobius"/>
    </source>
</evidence>
<dbReference type="PANTHER" id="PTHR43065:SF10">
    <property type="entry name" value="PEROXIDE STRESS-ACTIVATED HISTIDINE KINASE MAK3"/>
    <property type="match status" value="1"/>
</dbReference>
<feature type="domain" description="Histidine kinase" evidence="10">
    <location>
        <begin position="281"/>
        <end position="486"/>
    </location>
</feature>
<feature type="transmembrane region" description="Helical" evidence="9">
    <location>
        <begin position="12"/>
        <end position="34"/>
    </location>
</feature>
<dbReference type="EC" id="2.7.13.3" evidence="2"/>
<accession>A0A6S6SA97</accession>
<dbReference type="Pfam" id="PF07695">
    <property type="entry name" value="7TMR-DISM_7TM"/>
    <property type="match status" value="1"/>
</dbReference>
<evidence type="ECO:0000256" key="7">
    <source>
        <dbReference type="ARBA" id="ARBA00022840"/>
    </source>
</evidence>
<dbReference type="Pfam" id="PF02518">
    <property type="entry name" value="HATPase_c"/>
    <property type="match status" value="1"/>
</dbReference>
<dbReference type="SMART" id="SM00387">
    <property type="entry name" value="HATPase_c"/>
    <property type="match status" value="1"/>
</dbReference>
<feature type="transmembrane region" description="Helical" evidence="9">
    <location>
        <begin position="228"/>
        <end position="250"/>
    </location>
</feature>
<keyword evidence="5" id="KW-0547">Nucleotide-binding</keyword>
<dbReference type="InterPro" id="IPR003661">
    <property type="entry name" value="HisK_dim/P_dom"/>
</dbReference>
<evidence type="ECO:0000259" key="10">
    <source>
        <dbReference type="PROSITE" id="PS50109"/>
    </source>
</evidence>
<feature type="transmembrane region" description="Helical" evidence="9">
    <location>
        <begin position="150"/>
        <end position="167"/>
    </location>
</feature>
<dbReference type="SUPFAM" id="SSF55874">
    <property type="entry name" value="ATPase domain of HSP90 chaperone/DNA topoisomerase II/histidine kinase"/>
    <property type="match status" value="1"/>
</dbReference>